<dbReference type="AlphaFoldDB" id="A0A015IQA1"/>
<dbReference type="EMBL" id="JEMT01026488">
    <property type="protein sequence ID" value="EXX59402.1"/>
    <property type="molecule type" value="Genomic_DNA"/>
</dbReference>
<evidence type="ECO:0000313" key="1">
    <source>
        <dbReference type="EMBL" id="EXX59402.1"/>
    </source>
</evidence>
<dbReference type="EMBL" id="JEMT01001303">
    <property type="protein sequence ID" value="EXX79800.1"/>
    <property type="molecule type" value="Genomic_DNA"/>
</dbReference>
<evidence type="ECO:0000313" key="2">
    <source>
        <dbReference type="EMBL" id="EXX79800.1"/>
    </source>
</evidence>
<dbReference type="Proteomes" id="UP000022910">
    <property type="component" value="Unassembled WGS sequence"/>
</dbReference>
<gene>
    <name evidence="2" type="ORF">RirG_002120</name>
    <name evidence="1" type="ORF">RirG_189480</name>
</gene>
<reference evidence="1 3" key="1">
    <citation type="submission" date="2014-02" db="EMBL/GenBank/DDBJ databases">
        <title>Single nucleus genome sequencing reveals high similarity among nuclei of an endomycorrhizal fungus.</title>
        <authorList>
            <person name="Lin K."/>
            <person name="Geurts R."/>
            <person name="Zhang Z."/>
            <person name="Limpens E."/>
            <person name="Saunders D.G."/>
            <person name="Mu D."/>
            <person name="Pang E."/>
            <person name="Cao H."/>
            <person name="Cha H."/>
            <person name="Lin T."/>
            <person name="Zhou Q."/>
            <person name="Shang Y."/>
            <person name="Li Y."/>
            <person name="Ivanov S."/>
            <person name="Sharma T."/>
            <person name="Velzen R.V."/>
            <person name="Ruijter N.D."/>
            <person name="Aanen D.K."/>
            <person name="Win J."/>
            <person name="Kamoun S."/>
            <person name="Bisseling T."/>
            <person name="Huang S."/>
        </authorList>
    </citation>
    <scope>NUCLEOTIDE SEQUENCE [LARGE SCALE GENOMIC DNA]</scope>
    <source>
        <strain evidence="1">DAOM 197198w</strain>
        <strain evidence="3">DAOM197198w</strain>
    </source>
</reference>
<name>A0A015IQA1_RHIIW</name>
<protein>
    <submittedName>
        <fullName evidence="1">Uncharacterized protein</fullName>
    </submittedName>
</protein>
<proteinExistence type="predicted"/>
<accession>A0A015IQA1</accession>
<comment type="caution">
    <text evidence="1">The sequence shown here is derived from an EMBL/GenBank/DDBJ whole genome shotgun (WGS) entry which is preliminary data.</text>
</comment>
<keyword evidence="3" id="KW-1185">Reference proteome</keyword>
<evidence type="ECO:0000313" key="3">
    <source>
        <dbReference type="Proteomes" id="UP000022910"/>
    </source>
</evidence>
<organism evidence="1 3">
    <name type="scientific">Rhizophagus irregularis (strain DAOM 197198w)</name>
    <name type="common">Glomus intraradices</name>
    <dbReference type="NCBI Taxonomy" id="1432141"/>
    <lineage>
        <taxon>Eukaryota</taxon>
        <taxon>Fungi</taxon>
        <taxon>Fungi incertae sedis</taxon>
        <taxon>Mucoromycota</taxon>
        <taxon>Glomeromycotina</taxon>
        <taxon>Glomeromycetes</taxon>
        <taxon>Glomerales</taxon>
        <taxon>Glomeraceae</taxon>
        <taxon>Rhizophagus</taxon>
    </lineage>
</organism>
<sequence>MKNKKKSYENFLTNFYDVPYEATKVSIHIRISLPRLTRSKIKSKSYQKLIEGKNGRGNLDYGIESVQLGEKLA</sequence>
<dbReference type="HOGENOM" id="CLU_2706149_0_0_1"/>